<dbReference type="Proteomes" id="UP000472262">
    <property type="component" value="Unassembled WGS sequence"/>
</dbReference>
<dbReference type="InParanoid" id="A0A672MLD1"/>
<reference evidence="2" key="1">
    <citation type="submission" date="2025-08" db="UniProtKB">
        <authorList>
            <consortium name="Ensembl"/>
        </authorList>
    </citation>
    <scope>IDENTIFICATION</scope>
</reference>
<evidence type="ECO:0000256" key="1">
    <source>
        <dbReference type="SAM" id="MobiDB-lite"/>
    </source>
</evidence>
<dbReference type="PANTHER" id="PTHR31025:SF19">
    <property type="entry name" value="SI:CH73-42K18.1-RELATED"/>
    <property type="match status" value="1"/>
</dbReference>
<keyword evidence="3" id="KW-1185">Reference proteome</keyword>
<evidence type="ECO:0000313" key="2">
    <source>
        <dbReference type="Ensembl" id="ENSSGRP00000039506.1"/>
    </source>
</evidence>
<dbReference type="FunCoup" id="A0A672MLD1">
    <property type="interactions" value="167"/>
</dbReference>
<name>A0A672MLD1_SINGR</name>
<sequence>MLFRVIISPENIQKVRLDPVPDSVDGLKLELKRRLQLKDPFDLQYEDEDFHDFCNLACVADLPKDKVTLKVLFTPFPDTLSDSSLDTAILSESSCPSTSSPSIHSEPSAARSQSWPTAFPIPVFTYDVELSLRQGNEAFRKDGTLLSIPRDMKIEILEKLAETIYSYKAYPGNEEIDGVAVALIEKHPCLKEPSSTSGWYGWKISLKFKMGNYRQKLRDAGCQELKVNSEKRGLGETRGKRNKVKKPRRCETNFLPDLPQGKDRESLEEERDSTYSLRRQEVIEEEPPVSQMKVQRPALFTERQISKEFTRLVSKDLSKSFFEGLDGHLSKLIQLFRAKRYEDIPEMTSILESLDKDVSQFILKQSFSPQNDNSVIIYSLSFLFDVVVLCHSNIRTDMISSLHSYLQKTFKIGNMTHPLHLLHFFYSVDL</sequence>
<protein>
    <recommendedName>
        <fullName evidence="4">PB1 domain-containing protein</fullName>
    </recommendedName>
</protein>
<dbReference type="AlphaFoldDB" id="A0A672MLD1"/>
<evidence type="ECO:0000313" key="3">
    <source>
        <dbReference type="Proteomes" id="UP000472262"/>
    </source>
</evidence>
<dbReference type="Ensembl" id="ENSSGRT00000042358.1">
    <property type="protein sequence ID" value="ENSSGRP00000039506.1"/>
    <property type="gene ID" value="ENSSGRG00000021601.1"/>
</dbReference>
<reference evidence="2" key="2">
    <citation type="submission" date="2025-09" db="UniProtKB">
        <authorList>
            <consortium name="Ensembl"/>
        </authorList>
    </citation>
    <scope>IDENTIFICATION</scope>
</reference>
<feature type="region of interest" description="Disordered" evidence="1">
    <location>
        <begin position="231"/>
        <end position="276"/>
    </location>
</feature>
<evidence type="ECO:0008006" key="4">
    <source>
        <dbReference type="Google" id="ProtNLM"/>
    </source>
</evidence>
<proteinExistence type="predicted"/>
<organism evidence="2 3">
    <name type="scientific">Sinocyclocheilus grahami</name>
    <name type="common">Dianchi golden-line fish</name>
    <name type="synonym">Barbus grahami</name>
    <dbReference type="NCBI Taxonomy" id="75366"/>
    <lineage>
        <taxon>Eukaryota</taxon>
        <taxon>Metazoa</taxon>
        <taxon>Chordata</taxon>
        <taxon>Craniata</taxon>
        <taxon>Vertebrata</taxon>
        <taxon>Euteleostomi</taxon>
        <taxon>Actinopterygii</taxon>
        <taxon>Neopterygii</taxon>
        <taxon>Teleostei</taxon>
        <taxon>Ostariophysi</taxon>
        <taxon>Cypriniformes</taxon>
        <taxon>Cyprinidae</taxon>
        <taxon>Cyprininae</taxon>
        <taxon>Sinocyclocheilus</taxon>
    </lineage>
</organism>
<accession>A0A672MLD1</accession>
<dbReference type="PANTHER" id="PTHR31025">
    <property type="entry name" value="SI:CH211-196P9.1-RELATED"/>
    <property type="match status" value="1"/>
</dbReference>
<dbReference type="OMA" id="HAIPATH"/>